<gene>
    <name evidence="1" type="ORF">Pint_00382</name>
</gene>
<dbReference type="EMBL" id="CM047736">
    <property type="protein sequence ID" value="KAJ0052547.1"/>
    <property type="molecule type" value="Genomic_DNA"/>
</dbReference>
<protein>
    <submittedName>
        <fullName evidence="1">Uncharacterized protein</fullName>
    </submittedName>
</protein>
<keyword evidence="2" id="KW-1185">Reference proteome</keyword>
<evidence type="ECO:0000313" key="2">
    <source>
        <dbReference type="Proteomes" id="UP001163603"/>
    </source>
</evidence>
<accession>A0ACC0ZKI5</accession>
<proteinExistence type="predicted"/>
<dbReference type="Proteomes" id="UP001163603">
    <property type="component" value="Chromosome 1"/>
</dbReference>
<sequence length="294" mass="32156">MAEATRRIAVVTGANRGIGLEICRQLASNGIMVVLTARDEKKGLEAFEKLKKSGYHHVVFHQLDVADPASITSLADFITSQFGKLDILVNNAGISGAVFRDDASAHIKEGAPIKWNLIMTQSYELAEECLQINYYGAKSMCEALIPLLQLSTSPRIVNVSSTLGKLQYVTNEWAKGVLRDVENLTTEGVDEILRQYLNDYKEGLLETKGWPGFLSAYILSKAAMSAYTRILAKKYPTFCINCVCPGYVKTEMNHNTGILSVEDGAESCVRLALLPIGGPSGLFFSRTEEASCDS</sequence>
<evidence type="ECO:0000313" key="1">
    <source>
        <dbReference type="EMBL" id="KAJ0052547.1"/>
    </source>
</evidence>
<comment type="caution">
    <text evidence="1">The sequence shown here is derived from an EMBL/GenBank/DDBJ whole genome shotgun (WGS) entry which is preliminary data.</text>
</comment>
<organism evidence="1 2">
    <name type="scientific">Pistacia integerrima</name>
    <dbReference type="NCBI Taxonomy" id="434235"/>
    <lineage>
        <taxon>Eukaryota</taxon>
        <taxon>Viridiplantae</taxon>
        <taxon>Streptophyta</taxon>
        <taxon>Embryophyta</taxon>
        <taxon>Tracheophyta</taxon>
        <taxon>Spermatophyta</taxon>
        <taxon>Magnoliopsida</taxon>
        <taxon>eudicotyledons</taxon>
        <taxon>Gunneridae</taxon>
        <taxon>Pentapetalae</taxon>
        <taxon>rosids</taxon>
        <taxon>malvids</taxon>
        <taxon>Sapindales</taxon>
        <taxon>Anacardiaceae</taxon>
        <taxon>Pistacia</taxon>
    </lineage>
</organism>
<reference evidence="2" key="1">
    <citation type="journal article" date="2023" name="G3 (Bethesda)">
        <title>Genome assembly and association tests identify interacting loci associated with vigor, precocity, and sex in interspecific pistachio rootstocks.</title>
        <authorList>
            <person name="Palmer W."/>
            <person name="Jacygrad E."/>
            <person name="Sagayaradj S."/>
            <person name="Cavanaugh K."/>
            <person name="Han R."/>
            <person name="Bertier L."/>
            <person name="Beede B."/>
            <person name="Kafkas S."/>
            <person name="Golino D."/>
            <person name="Preece J."/>
            <person name="Michelmore R."/>
        </authorList>
    </citation>
    <scope>NUCLEOTIDE SEQUENCE [LARGE SCALE GENOMIC DNA]</scope>
</reference>
<name>A0ACC0ZKI5_9ROSI</name>